<dbReference type="AlphaFoldDB" id="A0A9P7YNK4"/>
<evidence type="ECO:0000313" key="2">
    <source>
        <dbReference type="EMBL" id="KAG9237068.1"/>
    </source>
</evidence>
<comment type="caution">
    <text evidence="2">The sequence shown here is derived from an EMBL/GenBank/DDBJ whole genome shotgun (WGS) entry which is preliminary data.</text>
</comment>
<dbReference type="Proteomes" id="UP000824998">
    <property type="component" value="Unassembled WGS sequence"/>
</dbReference>
<accession>A0A9P7YNK4</accession>
<dbReference type="OrthoDB" id="5350396at2759"/>
<feature type="compositionally biased region" description="Polar residues" evidence="1">
    <location>
        <begin position="127"/>
        <end position="139"/>
    </location>
</feature>
<gene>
    <name evidence="2" type="ORF">BJ875DRAFT_396033</name>
</gene>
<protein>
    <submittedName>
        <fullName evidence="2">Uncharacterized protein</fullName>
    </submittedName>
</protein>
<feature type="region of interest" description="Disordered" evidence="1">
    <location>
        <begin position="167"/>
        <end position="198"/>
    </location>
</feature>
<evidence type="ECO:0000256" key="1">
    <source>
        <dbReference type="SAM" id="MobiDB-lite"/>
    </source>
</evidence>
<name>A0A9P7YNK4_9HELO</name>
<feature type="region of interest" description="Disordered" evidence="1">
    <location>
        <begin position="1"/>
        <end position="139"/>
    </location>
</feature>
<feature type="compositionally biased region" description="Polar residues" evidence="1">
    <location>
        <begin position="1"/>
        <end position="37"/>
    </location>
</feature>
<evidence type="ECO:0000313" key="3">
    <source>
        <dbReference type="Proteomes" id="UP000824998"/>
    </source>
</evidence>
<feature type="compositionally biased region" description="Basic and acidic residues" evidence="1">
    <location>
        <begin position="182"/>
        <end position="198"/>
    </location>
</feature>
<organism evidence="2 3">
    <name type="scientific">Amylocarpus encephaloides</name>
    <dbReference type="NCBI Taxonomy" id="45428"/>
    <lineage>
        <taxon>Eukaryota</taxon>
        <taxon>Fungi</taxon>
        <taxon>Dikarya</taxon>
        <taxon>Ascomycota</taxon>
        <taxon>Pezizomycotina</taxon>
        <taxon>Leotiomycetes</taxon>
        <taxon>Helotiales</taxon>
        <taxon>Helotiales incertae sedis</taxon>
        <taxon>Amylocarpus</taxon>
    </lineage>
</organism>
<reference evidence="2" key="1">
    <citation type="journal article" date="2021" name="IMA Fungus">
        <title>Genomic characterization of three marine fungi, including Emericellopsis atlantica sp. nov. with signatures of a generalist lifestyle and marine biomass degradation.</title>
        <authorList>
            <person name="Hagestad O.C."/>
            <person name="Hou L."/>
            <person name="Andersen J.H."/>
            <person name="Hansen E.H."/>
            <person name="Altermark B."/>
            <person name="Li C."/>
            <person name="Kuhnert E."/>
            <person name="Cox R.J."/>
            <person name="Crous P.W."/>
            <person name="Spatafora J.W."/>
            <person name="Lail K."/>
            <person name="Amirebrahimi M."/>
            <person name="Lipzen A."/>
            <person name="Pangilinan J."/>
            <person name="Andreopoulos W."/>
            <person name="Hayes R.D."/>
            <person name="Ng V."/>
            <person name="Grigoriev I.V."/>
            <person name="Jackson S.A."/>
            <person name="Sutton T.D.S."/>
            <person name="Dobson A.D.W."/>
            <person name="Rama T."/>
        </authorList>
    </citation>
    <scope>NUCLEOTIDE SEQUENCE</scope>
    <source>
        <strain evidence="2">TRa018bII</strain>
    </source>
</reference>
<sequence length="644" mass="71293">MARNQSIRSFFSPAQSASNVPKSDATPSTNSSGTQLGSSTKQQSNTSSTATKMDGAVPLSSGSSLSAPPSSEPSSSPAVRRDAPPLGKSTGGPAKVEIKSSDDEDSDSDASLPELGAFFRGQDEMTQRGTNKAPSTPRTNRLAFNMHLSPIPILSKQKFGLKQLLKESEKDDATEASSKRIKTLDEDARSGSKAKVDSGKHSLNEALLESVVSGREEGTMQKVTRALKRTEATNVENRWYFFDTESVPKASSKQPFPSRSATGSWQQAFSKPETFTSGLAENMVTSMVAFGKNLPGELFQWILDEACFEPDDVLRHSYFNTIGESGEQLTRLLSPTLIEKLFRNLGASSEATNLSEKIVPIPKIETPYSEYNWALLRSLLRFLSRSASWLRQEARTYAMCLLLRMTIDEIVPKYVDILVLLQGAIRDVCKHVPEQDWDSFCQTICTSLFESVKLASLRIHIILTIPSTTPRSHELRRRLAISFFFDDLSRSTPPPFTTPPLETFITRLLDRPFRIGPRTDYAELTALVGLLDVAIDDARFTDLDLTEKAVAESFDAEVDELVVTIKELTGDVGNPGASYISKIEAKEVMELVSQRLDQTLRTKPKARLTHFDKLMKEENLDRERARMNAFLKPKKPVSSAEEPT</sequence>
<dbReference type="EMBL" id="MU251394">
    <property type="protein sequence ID" value="KAG9237068.1"/>
    <property type="molecule type" value="Genomic_DNA"/>
</dbReference>
<proteinExistence type="predicted"/>
<keyword evidence="3" id="KW-1185">Reference proteome</keyword>
<feature type="compositionally biased region" description="Low complexity" evidence="1">
    <location>
        <begin position="38"/>
        <end position="78"/>
    </location>
</feature>